<dbReference type="EMBL" id="CAJJDM010000027">
    <property type="protein sequence ID" value="CAD8059001.1"/>
    <property type="molecule type" value="Genomic_DNA"/>
</dbReference>
<reference evidence="2" key="1">
    <citation type="submission" date="2021-01" db="EMBL/GenBank/DDBJ databases">
        <authorList>
            <consortium name="Genoscope - CEA"/>
            <person name="William W."/>
        </authorList>
    </citation>
    <scope>NUCLEOTIDE SEQUENCE</scope>
</reference>
<feature type="compositionally biased region" description="Polar residues" evidence="1">
    <location>
        <begin position="103"/>
        <end position="112"/>
    </location>
</feature>
<dbReference type="Proteomes" id="UP000688137">
    <property type="component" value="Unassembled WGS sequence"/>
</dbReference>
<dbReference type="OMA" id="EQNLMDT"/>
<gene>
    <name evidence="2" type="ORF">PPRIM_AZ9-3.1.T0280181</name>
</gene>
<sequence length="131" mass="16051">MNIENQQQHQLQKRIKERFVYEAKFLVDQWRSIFEQRHFQDGKMIKYTLDQAADIVGVSRKTLEDYYYCLKKAEKIIDINQFMNCKMGVIRRIIKEHKKQSDEQNLMDTNQFFDLENENKEPRKNSFEYDD</sequence>
<keyword evidence="3" id="KW-1185">Reference proteome</keyword>
<protein>
    <submittedName>
        <fullName evidence="2">Uncharacterized protein</fullName>
    </submittedName>
</protein>
<feature type="compositionally biased region" description="Basic and acidic residues" evidence="1">
    <location>
        <begin position="117"/>
        <end position="131"/>
    </location>
</feature>
<accession>A0A8S1KX84</accession>
<evidence type="ECO:0000313" key="2">
    <source>
        <dbReference type="EMBL" id="CAD8059001.1"/>
    </source>
</evidence>
<name>A0A8S1KX84_PARPR</name>
<evidence type="ECO:0000313" key="3">
    <source>
        <dbReference type="Proteomes" id="UP000688137"/>
    </source>
</evidence>
<evidence type="ECO:0000256" key="1">
    <source>
        <dbReference type="SAM" id="MobiDB-lite"/>
    </source>
</evidence>
<comment type="caution">
    <text evidence="2">The sequence shown here is derived from an EMBL/GenBank/DDBJ whole genome shotgun (WGS) entry which is preliminary data.</text>
</comment>
<feature type="region of interest" description="Disordered" evidence="1">
    <location>
        <begin position="100"/>
        <end position="131"/>
    </location>
</feature>
<dbReference type="AlphaFoldDB" id="A0A8S1KX84"/>
<proteinExistence type="predicted"/>
<organism evidence="2 3">
    <name type="scientific">Paramecium primaurelia</name>
    <dbReference type="NCBI Taxonomy" id="5886"/>
    <lineage>
        <taxon>Eukaryota</taxon>
        <taxon>Sar</taxon>
        <taxon>Alveolata</taxon>
        <taxon>Ciliophora</taxon>
        <taxon>Intramacronucleata</taxon>
        <taxon>Oligohymenophorea</taxon>
        <taxon>Peniculida</taxon>
        <taxon>Parameciidae</taxon>
        <taxon>Paramecium</taxon>
    </lineage>
</organism>